<gene>
    <name evidence="8" type="ORF">UREG_02784</name>
</gene>
<comment type="subcellular location">
    <subcellularLocation>
        <location evidence="1">Membrane</location>
        <topology evidence="1">Multi-pass membrane protein</topology>
    </subcellularLocation>
</comment>
<evidence type="ECO:0000313" key="8">
    <source>
        <dbReference type="EMBL" id="EEP77935.1"/>
    </source>
</evidence>
<dbReference type="PANTHER" id="PTHR23502">
    <property type="entry name" value="MAJOR FACILITATOR SUPERFAMILY"/>
    <property type="match status" value="1"/>
</dbReference>
<keyword evidence="3 6" id="KW-1133">Transmembrane helix</keyword>
<reference evidence="9" key="1">
    <citation type="journal article" date="2009" name="Genome Res.">
        <title>Comparative genomic analyses of the human fungal pathogens Coccidioides and their relatives.</title>
        <authorList>
            <person name="Sharpton T.J."/>
            <person name="Stajich J.E."/>
            <person name="Rounsley S.D."/>
            <person name="Gardner M.J."/>
            <person name="Wortman J.R."/>
            <person name="Jordar V.S."/>
            <person name="Maiti R."/>
            <person name="Kodira C.D."/>
            <person name="Neafsey D.E."/>
            <person name="Zeng Q."/>
            <person name="Hung C.-Y."/>
            <person name="McMahan C."/>
            <person name="Muszewska A."/>
            <person name="Grynberg M."/>
            <person name="Mandel M.A."/>
            <person name="Kellner E.M."/>
            <person name="Barker B.M."/>
            <person name="Galgiani J.N."/>
            <person name="Orbach M.J."/>
            <person name="Kirkland T.N."/>
            <person name="Cole G.T."/>
            <person name="Henn M.R."/>
            <person name="Birren B.W."/>
            <person name="Taylor J.W."/>
        </authorList>
    </citation>
    <scope>NUCLEOTIDE SEQUENCE [LARGE SCALE GENOMIC DNA]</scope>
    <source>
        <strain evidence="9">UAMH 1704</strain>
    </source>
</reference>
<feature type="transmembrane region" description="Helical" evidence="6">
    <location>
        <begin position="238"/>
        <end position="256"/>
    </location>
</feature>
<accession>C4JHU8</accession>
<dbReference type="Gene3D" id="1.20.1250.20">
    <property type="entry name" value="MFS general substrate transporter like domains"/>
    <property type="match status" value="1"/>
</dbReference>
<protein>
    <recommendedName>
        <fullName evidence="7">Major facilitator superfamily (MFS) profile domain-containing protein</fullName>
    </recommendedName>
</protein>
<dbReference type="InterPro" id="IPR011701">
    <property type="entry name" value="MFS"/>
</dbReference>
<evidence type="ECO:0000256" key="4">
    <source>
        <dbReference type="ARBA" id="ARBA00023136"/>
    </source>
</evidence>
<organism evidence="8 9">
    <name type="scientific">Uncinocarpus reesii (strain UAMH 1704)</name>
    <dbReference type="NCBI Taxonomy" id="336963"/>
    <lineage>
        <taxon>Eukaryota</taxon>
        <taxon>Fungi</taxon>
        <taxon>Dikarya</taxon>
        <taxon>Ascomycota</taxon>
        <taxon>Pezizomycotina</taxon>
        <taxon>Eurotiomycetes</taxon>
        <taxon>Eurotiomycetidae</taxon>
        <taxon>Onygenales</taxon>
        <taxon>Onygenaceae</taxon>
        <taxon>Uncinocarpus</taxon>
    </lineage>
</organism>
<dbReference type="AlphaFoldDB" id="C4JHU8"/>
<keyword evidence="4 6" id="KW-0472">Membrane</keyword>
<dbReference type="PANTHER" id="PTHR23502:SF134">
    <property type="entry name" value="MAJOR FACILITATOR SUPERFAMILY (MFS) PROFILE DOMAIN-CONTAINING PROTEIN-RELATED"/>
    <property type="match status" value="1"/>
</dbReference>
<feature type="compositionally biased region" description="Polar residues" evidence="5">
    <location>
        <begin position="36"/>
        <end position="45"/>
    </location>
</feature>
<dbReference type="SUPFAM" id="SSF103473">
    <property type="entry name" value="MFS general substrate transporter"/>
    <property type="match status" value="1"/>
</dbReference>
<evidence type="ECO:0000259" key="7">
    <source>
        <dbReference type="PROSITE" id="PS50850"/>
    </source>
</evidence>
<dbReference type="InterPro" id="IPR020846">
    <property type="entry name" value="MFS_dom"/>
</dbReference>
<sequence>MEANTRLSSQKDEIEPGTKPPAPEESPQSSEKTPDISKSSRTTLVDFSEKGTPGDSNSPTSTYPPVEYAYLGFNSPLPSPIDYSAAKQPSLPGPPDLKRYTSPFEWPNTRKYVITALACTVTVLAAAAAGCYSPPEAELTRAWGISGVVYNIGITVFTLGFGIAPMVLAPFSEINGRRPMFIYSGILFTVCHIGCGVTRSFAGMILARFFLGVGGSTFSTIVGGIISDIYHAKDRNAPMALFATAALFGTGLGPLFSGAIVKHTSWRWVYYSQAIVAGVVTAAVVLFFKETRGNVLLSRKARALNQWYEELENAGCPGLRMETAEGSQKDRFDKIAMKLGKVPTTPEGRLYFVCVESILMPAGLFWFGWTSGPSTHWIWPALAVGCATIGIFSIYLAVFNYMADTYHRYASSALAAQSFCRNVLGGAFPLVTKAMFNNLGYPEASSLLGGIVPKTDNDQGALLTIVPWVLAIFGPRIRARSKFASATGQVISRLLYENAGENAGITRKMLCKSSTVVMSPMRLWVFIGVH</sequence>
<dbReference type="OrthoDB" id="6770063at2759"/>
<dbReference type="GO" id="GO:0022857">
    <property type="term" value="F:transmembrane transporter activity"/>
    <property type="evidence" value="ECO:0007669"/>
    <property type="project" value="InterPro"/>
</dbReference>
<feature type="transmembrane region" description="Helical" evidence="6">
    <location>
        <begin position="142"/>
        <end position="168"/>
    </location>
</feature>
<dbReference type="Pfam" id="PF07690">
    <property type="entry name" value="MFS_1"/>
    <property type="match status" value="1"/>
</dbReference>
<evidence type="ECO:0000256" key="2">
    <source>
        <dbReference type="ARBA" id="ARBA00022692"/>
    </source>
</evidence>
<evidence type="ECO:0000256" key="3">
    <source>
        <dbReference type="ARBA" id="ARBA00022989"/>
    </source>
</evidence>
<dbReference type="Proteomes" id="UP000002058">
    <property type="component" value="Unassembled WGS sequence"/>
</dbReference>
<feature type="transmembrane region" description="Helical" evidence="6">
    <location>
        <begin position="350"/>
        <end position="371"/>
    </location>
</feature>
<evidence type="ECO:0000256" key="6">
    <source>
        <dbReference type="SAM" id="Phobius"/>
    </source>
</evidence>
<dbReference type="RefSeq" id="XP_002543268.1">
    <property type="nucleotide sequence ID" value="XM_002543222.1"/>
</dbReference>
<evidence type="ECO:0000256" key="1">
    <source>
        <dbReference type="ARBA" id="ARBA00004141"/>
    </source>
</evidence>
<dbReference type="Gene3D" id="1.20.1720.10">
    <property type="entry name" value="Multidrug resistance protein D"/>
    <property type="match status" value="1"/>
</dbReference>
<evidence type="ECO:0000313" key="9">
    <source>
        <dbReference type="Proteomes" id="UP000002058"/>
    </source>
</evidence>
<dbReference type="KEGG" id="ure:UREG_02784"/>
<feature type="transmembrane region" description="Helical" evidence="6">
    <location>
        <begin position="377"/>
        <end position="398"/>
    </location>
</feature>
<dbReference type="eggNOG" id="KOG0255">
    <property type="taxonomic scope" value="Eukaryota"/>
</dbReference>
<dbReference type="GeneID" id="8437571"/>
<feature type="transmembrane region" description="Helical" evidence="6">
    <location>
        <begin position="205"/>
        <end position="226"/>
    </location>
</feature>
<dbReference type="OMA" id="IWQEKYV"/>
<dbReference type="HOGENOM" id="CLU_008455_11_6_1"/>
<keyword evidence="2 6" id="KW-0812">Transmembrane</keyword>
<feature type="transmembrane region" description="Helical" evidence="6">
    <location>
        <begin position="112"/>
        <end position="130"/>
    </location>
</feature>
<keyword evidence="9" id="KW-1185">Reference proteome</keyword>
<name>C4JHU8_UNCRE</name>
<feature type="domain" description="Major facilitator superfamily (MFS) profile" evidence="7">
    <location>
        <begin position="114"/>
        <end position="530"/>
    </location>
</feature>
<feature type="transmembrane region" description="Helical" evidence="6">
    <location>
        <begin position="180"/>
        <end position="199"/>
    </location>
</feature>
<dbReference type="PROSITE" id="PS50850">
    <property type="entry name" value="MFS"/>
    <property type="match status" value="1"/>
</dbReference>
<feature type="region of interest" description="Disordered" evidence="5">
    <location>
        <begin position="1"/>
        <end position="61"/>
    </location>
</feature>
<dbReference type="InterPro" id="IPR036259">
    <property type="entry name" value="MFS_trans_sf"/>
</dbReference>
<dbReference type="FunFam" id="1.20.1720.10:FF:000061">
    <property type="entry name" value="Uncharacterized protein"/>
    <property type="match status" value="1"/>
</dbReference>
<dbReference type="VEuPathDB" id="FungiDB:UREG_02784"/>
<dbReference type="EMBL" id="CH476615">
    <property type="protein sequence ID" value="EEP77935.1"/>
    <property type="molecule type" value="Genomic_DNA"/>
</dbReference>
<dbReference type="InParanoid" id="C4JHU8"/>
<dbReference type="GO" id="GO:0005886">
    <property type="term" value="C:plasma membrane"/>
    <property type="evidence" value="ECO:0007669"/>
    <property type="project" value="TreeGrafter"/>
</dbReference>
<feature type="transmembrane region" description="Helical" evidence="6">
    <location>
        <begin position="268"/>
        <end position="288"/>
    </location>
</feature>
<proteinExistence type="predicted"/>
<evidence type="ECO:0000256" key="5">
    <source>
        <dbReference type="SAM" id="MobiDB-lite"/>
    </source>
</evidence>